<dbReference type="Proteomes" id="UP001303211">
    <property type="component" value="Chromosome"/>
</dbReference>
<dbReference type="RefSeq" id="WP_317701977.1">
    <property type="nucleotide sequence ID" value="NZ_CP136921.1"/>
</dbReference>
<evidence type="ECO:0000313" key="2">
    <source>
        <dbReference type="Proteomes" id="UP001303211"/>
    </source>
</evidence>
<organism evidence="1 2">
    <name type="scientific">Diaphorobacter limosus</name>
    <dbReference type="NCBI Taxonomy" id="3036128"/>
    <lineage>
        <taxon>Bacteria</taxon>
        <taxon>Pseudomonadati</taxon>
        <taxon>Pseudomonadota</taxon>
        <taxon>Betaproteobacteria</taxon>
        <taxon>Burkholderiales</taxon>
        <taxon>Comamonadaceae</taxon>
        <taxon>Diaphorobacter</taxon>
    </lineage>
</organism>
<dbReference type="Gene3D" id="3.40.30.10">
    <property type="entry name" value="Glutaredoxin"/>
    <property type="match status" value="1"/>
</dbReference>
<gene>
    <name evidence="1" type="ORF">P4826_19425</name>
</gene>
<proteinExistence type="predicted"/>
<dbReference type="SUPFAM" id="SSF52833">
    <property type="entry name" value="Thioredoxin-like"/>
    <property type="match status" value="1"/>
</dbReference>
<reference evidence="1 2" key="1">
    <citation type="submission" date="2023-03" db="EMBL/GenBank/DDBJ databases">
        <title>Diaphorobacter basophil sp. nov., isolated from a sewage-treatment plant.</title>
        <authorList>
            <person name="Yang K."/>
        </authorList>
    </citation>
    <scope>NUCLEOTIDE SEQUENCE [LARGE SCALE GENOMIC DNA]</scope>
    <source>
        <strain evidence="1 2">Y-1</strain>
    </source>
</reference>
<dbReference type="EMBL" id="CP136921">
    <property type="protein sequence ID" value="WOO32518.1"/>
    <property type="molecule type" value="Genomic_DNA"/>
</dbReference>
<dbReference type="InterPro" id="IPR036249">
    <property type="entry name" value="Thioredoxin-like_sf"/>
</dbReference>
<evidence type="ECO:0000313" key="1">
    <source>
        <dbReference type="EMBL" id="WOO32518.1"/>
    </source>
</evidence>
<evidence type="ECO:0008006" key="3">
    <source>
        <dbReference type="Google" id="ProtNLM"/>
    </source>
</evidence>
<protein>
    <recommendedName>
        <fullName evidence="3">Thioredoxin domain-containing protein</fullName>
    </recommendedName>
</protein>
<name>A0ABZ0J3A4_9BURK</name>
<keyword evidence="2" id="KW-1185">Reference proteome</keyword>
<sequence>MTKSTPASADKMRRKALAALATLGLGVGWIGPARAAKAQLPLSQSLPDELARALRQGQPLVVMVSLHPCPWCDEVRGNYLAPMHAREGLAVVQVDMRGTQVTRNLQGQPSTHDALVRAWQVKAAPTVLFLGPGGQEVADRLVGGSPDFYSAYLDGRLERARQALGK</sequence>
<accession>A0ABZ0J3A4</accession>